<dbReference type="InterPro" id="IPR036179">
    <property type="entry name" value="Ig-like_dom_sf"/>
</dbReference>
<feature type="domain" description="Ig-like" evidence="5">
    <location>
        <begin position="1"/>
        <end position="78"/>
    </location>
</feature>
<dbReference type="InterPro" id="IPR003599">
    <property type="entry name" value="Ig_sub"/>
</dbReference>
<feature type="domain" description="Ig-like" evidence="5">
    <location>
        <begin position="233"/>
        <end position="322"/>
    </location>
</feature>
<dbReference type="AlphaFoldDB" id="A0A212CRG2"/>
<dbReference type="SMART" id="SM00406">
    <property type="entry name" value="IGv"/>
    <property type="match status" value="3"/>
</dbReference>
<dbReference type="InterPro" id="IPR003598">
    <property type="entry name" value="Ig_sub2"/>
</dbReference>
<dbReference type="FunFam" id="2.60.40.10:FF:001021">
    <property type="entry name" value="Hemicentin 1"/>
    <property type="match status" value="1"/>
</dbReference>
<feature type="domain" description="Ig-like" evidence="5">
    <location>
        <begin position="451"/>
        <end position="551"/>
    </location>
</feature>
<accession>A0A212CRG2</accession>
<keyword evidence="3" id="KW-1015">Disulfide bond</keyword>
<evidence type="ECO:0000313" key="6">
    <source>
        <dbReference type="EMBL" id="OWK08611.1"/>
    </source>
</evidence>
<feature type="domain" description="Ig-like" evidence="5">
    <location>
        <begin position="833"/>
        <end position="923"/>
    </location>
</feature>
<feature type="domain" description="Ig-like" evidence="5">
    <location>
        <begin position="554"/>
        <end position="640"/>
    </location>
</feature>
<keyword evidence="4" id="KW-0393">Immunoglobulin domain</keyword>
<feature type="domain" description="Ig-like" evidence="5">
    <location>
        <begin position="740"/>
        <end position="828"/>
    </location>
</feature>
<dbReference type="FunFam" id="2.60.40.10:FF:000285">
    <property type="entry name" value="Hemicentin 1"/>
    <property type="match status" value="1"/>
</dbReference>
<proteinExistence type="predicted"/>
<feature type="domain" description="Ig-like" evidence="5">
    <location>
        <begin position="1136"/>
        <end position="1218"/>
    </location>
</feature>
<dbReference type="SUPFAM" id="SSF48726">
    <property type="entry name" value="Immunoglobulin"/>
    <property type="match status" value="13"/>
</dbReference>
<keyword evidence="1" id="KW-0732">Signal</keyword>
<dbReference type="PANTHER" id="PTHR12231">
    <property type="entry name" value="CTX-RELATED TYPE I TRANSMEMBRANE PROTEIN"/>
    <property type="match status" value="1"/>
</dbReference>
<feature type="domain" description="Ig-like" evidence="5">
    <location>
        <begin position="139"/>
        <end position="228"/>
    </location>
</feature>
<keyword evidence="2" id="KW-0677">Repeat</keyword>
<sequence>MVAVVVNNLVRLECEARGIPAPSLTWLKDGSPVTSFANGIQVLSGGRILALTSAQISDTGRYTCVAVNAAGEKQRDIDLRVYGSPVLADSAGRLRILSGGRQLQISIAEKSDAGLYSCMASNVAGTAKKDYSLQVYTRPTISNSGSHPTEIIVTRGKSISLECEVEGIPQPTVSWMKDGRPLTKGRGMEIMDEGRVVQLKNVHVSDTGRYVCVAVNIAGMTDRKYDLSVHTPPSIIGNHRTPENISVVEKSSVSLNCEASGIPLPSITWLKDGWPISLSSSLRILSGGRILRLIQIRTEDAGQYTCVVRNAAGEERKIFRLSVLVPPHIVGENTFEDVKVKEKQSVTLTCEVTVSPVIAGVDSDGSPEDVTVILNSPTSLVCEAYSYPPATITWFKNGTPLESNRNIHILPGGRTLQILNAQEDNAGRYACVATNEAGEMVKHYEVKVYIPPIINKGDLLGPGLSPKEVKIKVNNTLTLECEAYAIPSASLSWYKDGQASQPLKSDDHVTIAASGHTLQIKEAQISDTGRYTCVASNIAGEDELDFDVNIQVPPSFQKLWEIGNMLDTGRRGEAKDVIINNPISLYCETNAAPAPTLTWYKDGRPLTSRGRVLQIPRAKVEDAGRYMCVAVNEAGEDSLQYDILPPVIKGADGDLPEEVTVLVNKSVMMECLSSGSPAPRSSWQKDGQPLLEDEHHKFLSNGRILQVLNSQITDIGRYVCIAENTAGSAKKYFNLNVHVPPSVIGPNPENLTVVVNNFISLTCEVSGFPPPDLSWLKNEQPIKLNTNAFIVPGGRTLQIIRAKVSDGGEYTCIAINQAGESKKKVSLTVYVPPSIKDHGSESLSVVNVREGTSVSLECESNAVPPPVITWYKNGRMLTESAQLEILADGQMLHITKAEVSDTGQYVCRAINVAGRDDKNFHLNVYVPPSIEGPENEVIVETVSNPVTLTCDATGIPPPSIAWLKNHKPIENSGSLEVHILSGGSKLQIARSQHSDSGNYTCIASNLEGKAQKNYILSIQVPPNVAGAEIPSEVSVLLGENVELVCNANGIPTPLIQWLKEGKPVVNSERERIRCFYLYLLIKYQIIKWDEIMKCWVKLSFRIVRAQASDVAVYTCVASNRAGVDNKHYSLQVLVPPSLDNGMGTEEITIVKGSSTSMTCFTDGTPAPRMSWLRDGQHLGLDADLSISSQGMVLQLIKAETEDSGRYTCIASNEAGEVSKHFILKVL</sequence>
<dbReference type="FunFam" id="2.60.40.10:FF:000675">
    <property type="entry name" value="Hemicentin 1"/>
    <property type="match status" value="1"/>
</dbReference>
<evidence type="ECO:0000256" key="1">
    <source>
        <dbReference type="ARBA" id="ARBA00022729"/>
    </source>
</evidence>
<dbReference type="EMBL" id="MKHE01000014">
    <property type="protein sequence ID" value="OWK08611.1"/>
    <property type="molecule type" value="Genomic_DNA"/>
</dbReference>
<evidence type="ECO:0000313" key="7">
    <source>
        <dbReference type="Proteomes" id="UP000242450"/>
    </source>
</evidence>
<dbReference type="GO" id="GO:0043005">
    <property type="term" value="C:neuron projection"/>
    <property type="evidence" value="ECO:0007669"/>
    <property type="project" value="TreeGrafter"/>
</dbReference>
<dbReference type="Proteomes" id="UP000242450">
    <property type="component" value="Chromosome 14"/>
</dbReference>
<dbReference type="InterPro" id="IPR013783">
    <property type="entry name" value="Ig-like_fold"/>
</dbReference>
<dbReference type="FunFam" id="2.60.40.10:FF:001313">
    <property type="entry name" value="Hemicentin 1"/>
    <property type="match status" value="1"/>
</dbReference>
<feature type="domain" description="Ig-like" evidence="5">
    <location>
        <begin position="927"/>
        <end position="1017"/>
    </location>
</feature>
<protein>
    <submittedName>
        <fullName evidence="6">HMCN1</fullName>
    </submittedName>
</protein>
<comment type="caution">
    <text evidence="6">The sequence shown here is derived from an EMBL/GenBank/DDBJ whole genome shotgun (WGS) entry which is preliminary data.</text>
</comment>
<organism evidence="6 7">
    <name type="scientific">Cervus elaphus hippelaphus</name>
    <name type="common">European red deer</name>
    <dbReference type="NCBI Taxonomy" id="46360"/>
    <lineage>
        <taxon>Eukaryota</taxon>
        <taxon>Metazoa</taxon>
        <taxon>Chordata</taxon>
        <taxon>Craniata</taxon>
        <taxon>Vertebrata</taxon>
        <taxon>Euteleostomi</taxon>
        <taxon>Mammalia</taxon>
        <taxon>Eutheria</taxon>
        <taxon>Laurasiatheria</taxon>
        <taxon>Artiodactyla</taxon>
        <taxon>Ruminantia</taxon>
        <taxon>Pecora</taxon>
        <taxon>Cervidae</taxon>
        <taxon>Cervinae</taxon>
        <taxon>Cervus</taxon>
    </lineage>
</organism>
<dbReference type="SMART" id="SM00409">
    <property type="entry name" value="IG"/>
    <property type="match status" value="13"/>
</dbReference>
<dbReference type="FunFam" id="2.60.40.10:FF:000726">
    <property type="entry name" value="Hemicentin 1"/>
    <property type="match status" value="1"/>
</dbReference>
<evidence type="ECO:0000256" key="3">
    <source>
        <dbReference type="ARBA" id="ARBA00023157"/>
    </source>
</evidence>
<dbReference type="InterPro" id="IPR051170">
    <property type="entry name" value="Neural/epithelial_adhesion"/>
</dbReference>
<dbReference type="FunFam" id="2.60.40.10:FF:001527">
    <property type="entry name" value="Hemicentin 1"/>
    <property type="match status" value="1"/>
</dbReference>
<dbReference type="FunFam" id="2.60.40.10:FF:000708">
    <property type="entry name" value="Hemicentin 1"/>
    <property type="match status" value="1"/>
</dbReference>
<evidence type="ECO:0000259" key="5">
    <source>
        <dbReference type="PROSITE" id="PS50835"/>
    </source>
</evidence>
<feature type="domain" description="Ig-like" evidence="5">
    <location>
        <begin position="327"/>
        <end position="447"/>
    </location>
</feature>
<evidence type="ECO:0000256" key="2">
    <source>
        <dbReference type="ARBA" id="ARBA00022737"/>
    </source>
</evidence>
<dbReference type="SMART" id="SM00408">
    <property type="entry name" value="IGc2"/>
    <property type="match status" value="12"/>
</dbReference>
<gene>
    <name evidence="6" type="ORF">Celaphus_00011215</name>
</gene>
<keyword evidence="7" id="KW-1185">Reference proteome</keyword>
<dbReference type="FunFam" id="2.60.40.10:FF:000130">
    <property type="entry name" value="Hemicentin 1"/>
    <property type="match status" value="2"/>
</dbReference>
<dbReference type="Pfam" id="PF13927">
    <property type="entry name" value="Ig_3"/>
    <property type="match status" value="3"/>
</dbReference>
<dbReference type="PANTHER" id="PTHR12231:SF218">
    <property type="entry name" value="MICROFIBRILLAR-ASSOCIATED PROTEIN 3-LIKE"/>
    <property type="match status" value="1"/>
</dbReference>
<dbReference type="InterPro" id="IPR013098">
    <property type="entry name" value="Ig_I-set"/>
</dbReference>
<feature type="domain" description="Ig-like" evidence="5">
    <location>
        <begin position="645"/>
        <end position="736"/>
    </location>
</feature>
<name>A0A212CRG2_CEREH</name>
<dbReference type="CDD" id="cd00096">
    <property type="entry name" value="Ig"/>
    <property type="match status" value="2"/>
</dbReference>
<dbReference type="Pfam" id="PF07679">
    <property type="entry name" value="I-set"/>
    <property type="match status" value="9"/>
</dbReference>
<dbReference type="OrthoDB" id="5985519at2759"/>
<dbReference type="FunFam" id="2.60.40.10:FF:000279">
    <property type="entry name" value="Hemicentin 1"/>
    <property type="match status" value="1"/>
</dbReference>
<dbReference type="FunFam" id="2.60.40.10:FF:000594">
    <property type="entry name" value="Hemicentin 1"/>
    <property type="match status" value="1"/>
</dbReference>
<dbReference type="FunFam" id="2.60.40.10:FF:000750">
    <property type="entry name" value="Hemicentin 1"/>
    <property type="match status" value="1"/>
</dbReference>
<dbReference type="InterPro" id="IPR007110">
    <property type="entry name" value="Ig-like_dom"/>
</dbReference>
<reference evidence="6 7" key="1">
    <citation type="journal article" date="2018" name="Mol. Genet. Genomics">
        <title>The red deer Cervus elaphus genome CerEla1.0: sequencing, annotating, genes, and chromosomes.</title>
        <authorList>
            <person name="Bana N.A."/>
            <person name="Nyiri A."/>
            <person name="Nagy J."/>
            <person name="Frank K."/>
            <person name="Nagy T."/>
            <person name="Steger V."/>
            <person name="Schiller M."/>
            <person name="Lakatos P."/>
            <person name="Sugar L."/>
            <person name="Horn P."/>
            <person name="Barta E."/>
            <person name="Orosz L."/>
        </authorList>
    </citation>
    <scope>NUCLEOTIDE SEQUENCE [LARGE SCALE GENOMIC DNA]</scope>
    <source>
        <strain evidence="6">Hungarian</strain>
    </source>
</reference>
<dbReference type="Gene3D" id="2.60.40.10">
    <property type="entry name" value="Immunoglobulins"/>
    <property type="match status" value="13"/>
</dbReference>
<evidence type="ECO:0000256" key="4">
    <source>
        <dbReference type="ARBA" id="ARBA00023319"/>
    </source>
</evidence>
<dbReference type="PROSITE" id="PS50835">
    <property type="entry name" value="IG_LIKE"/>
    <property type="match status" value="12"/>
</dbReference>
<feature type="domain" description="Ig-like" evidence="5">
    <location>
        <begin position="1022"/>
        <end position="1131"/>
    </location>
</feature>
<feature type="non-terminal residue" evidence="6">
    <location>
        <position position="1226"/>
    </location>
</feature>
<dbReference type="InterPro" id="IPR013106">
    <property type="entry name" value="Ig_V-set"/>
</dbReference>